<evidence type="ECO:0000313" key="2">
    <source>
        <dbReference type="Proteomes" id="UP001057868"/>
    </source>
</evidence>
<reference evidence="1" key="1">
    <citation type="journal article" date="2023" name="Int. J. Syst. Evol. Microbiol.">
        <title>&lt;i&gt;Clostridium folliculivorans&lt;/i&gt; sp. nov., isolated from soil samples of an organic paddy in Japan.</title>
        <authorList>
            <person name="Tazawa J."/>
            <person name="Kobayashi H."/>
            <person name="Tanizawa Y."/>
            <person name="Uchino A."/>
            <person name="Tanaka F."/>
            <person name="Urashima Y."/>
            <person name="Miura S."/>
            <person name="Sakamoto M."/>
            <person name="Ohkuma M."/>
            <person name="Tohno M."/>
        </authorList>
    </citation>
    <scope>NUCLEOTIDE SEQUENCE</scope>
    <source>
        <strain evidence="1">D1-1</strain>
    </source>
</reference>
<keyword evidence="2" id="KW-1185">Reference proteome</keyword>
<accession>A0A9W6DAE0</accession>
<organism evidence="1 2">
    <name type="scientific">Clostridium folliculivorans</name>
    <dbReference type="NCBI Taxonomy" id="2886038"/>
    <lineage>
        <taxon>Bacteria</taxon>
        <taxon>Bacillati</taxon>
        <taxon>Bacillota</taxon>
        <taxon>Clostridia</taxon>
        <taxon>Eubacteriales</taxon>
        <taxon>Clostridiaceae</taxon>
        <taxon>Clostridium</taxon>
    </lineage>
</organism>
<comment type="caution">
    <text evidence="1">The sequence shown here is derived from an EMBL/GenBank/DDBJ whole genome shotgun (WGS) entry which is preliminary data.</text>
</comment>
<dbReference type="AlphaFoldDB" id="A0A9W6DAE0"/>
<name>A0A9W6DAE0_9CLOT</name>
<dbReference type="EMBL" id="BQXY01000002">
    <property type="protein sequence ID" value="GKU24737.1"/>
    <property type="molecule type" value="Genomic_DNA"/>
</dbReference>
<evidence type="ECO:0000313" key="1">
    <source>
        <dbReference type="EMBL" id="GKU24737.1"/>
    </source>
</evidence>
<sequence>MIDSIVFKLTNVDFSQFIIVLMNVPLHNYRVPLRKFNLYLFENRAPINFSMYKLIIEVGTL</sequence>
<gene>
    <name evidence="1" type="ORF">CFOLD11_15630</name>
</gene>
<protein>
    <submittedName>
        <fullName evidence="1">Uncharacterized protein</fullName>
    </submittedName>
</protein>
<proteinExistence type="predicted"/>
<dbReference type="Proteomes" id="UP001057868">
    <property type="component" value="Unassembled WGS sequence"/>
</dbReference>